<keyword evidence="21" id="KW-1185">Reference proteome</keyword>
<evidence type="ECO:0000259" key="19">
    <source>
        <dbReference type="PROSITE" id="PS51562"/>
    </source>
</evidence>
<comment type="similarity">
    <text evidence="15">Belongs to the class I-like SAM-binding methyltransferase superfamily. mRNA cap 0 methyltransferase family.</text>
</comment>
<evidence type="ECO:0000256" key="13">
    <source>
        <dbReference type="ARBA" id="ARBA00044712"/>
    </source>
</evidence>
<dbReference type="InterPro" id="IPR039753">
    <property type="entry name" value="RG7MT1"/>
</dbReference>
<name>A0A5E8B3N2_9ASCO</name>
<sequence length="444" mass="51414">MYDPARDSWNSEEEETTEISNTDQQSKNYDVKESVNAAESSKPAIDKLDNISNQNDSSKKVEPSAIIVQNKTTGQSDRHELSPDHNSPPRKKLKRPSTRTSQKEREEKTRELRERLERHEKKNDHDAFSNNENNLRTFGSKPRGVDREKVKDHYNKLPNQGQERRKQSPIFKLRSFNNWVKSILIYKYAQRGDVVLDIGCGKGGDLWKWERAGIKGFIGIDVANVSIENAQDRYHSRRPRFWADFCVGDVFEQKVEEIVQPDAFPVSIVSCQFCLHYSFENESRVRTLLENISRVLLPGHYFIGTIPNSDVILKHIRKLGPNERKWGNSIYSVEFESDPPRDGKFIPPYGHKYTFFLEDAVGNVPEYVVPFESFRALCEEYDLILDYKKPFLKLFEEESSTPQGSELARTFKVFKKDNTLGIDGDEKEACGFYLAFAFRKKGKF</sequence>
<feature type="binding site" evidence="16">
    <location>
        <position position="272"/>
    </location>
    <ligand>
        <name>S-adenosyl-L-methionine</name>
        <dbReference type="ChEBI" id="CHEBI:59789"/>
    </ligand>
</feature>
<evidence type="ECO:0000256" key="14">
    <source>
        <dbReference type="ARBA" id="ARBA00049739"/>
    </source>
</evidence>
<dbReference type="RefSeq" id="XP_031850630.1">
    <property type="nucleotide sequence ID" value="XM_031994739.1"/>
</dbReference>
<dbReference type="InterPro" id="IPR016899">
    <property type="entry name" value="mRNA_G-N7_MeTrfase_euk"/>
</dbReference>
<feature type="region of interest" description="Disordered" evidence="18">
    <location>
        <begin position="1"/>
        <end position="148"/>
    </location>
</feature>
<feature type="binding site" evidence="16">
    <location>
        <position position="249"/>
    </location>
    <ligand>
        <name>S-adenosyl-L-methionine</name>
        <dbReference type="ChEBI" id="CHEBI:59789"/>
    </ligand>
</feature>
<keyword evidence="8 15" id="KW-0694">RNA-binding</keyword>
<evidence type="ECO:0000256" key="1">
    <source>
        <dbReference type="ARBA" id="ARBA00003378"/>
    </source>
</evidence>
<feature type="compositionally biased region" description="Basic residues" evidence="18">
    <location>
        <begin position="88"/>
        <end position="97"/>
    </location>
</feature>
<dbReference type="GO" id="GO:0003723">
    <property type="term" value="F:RNA binding"/>
    <property type="evidence" value="ECO:0007669"/>
    <property type="project" value="UniProtKB-KW"/>
</dbReference>
<evidence type="ECO:0000256" key="6">
    <source>
        <dbReference type="ARBA" id="ARBA00022679"/>
    </source>
</evidence>
<keyword evidence="10 15" id="KW-0539">Nucleus</keyword>
<feature type="binding site" evidence="16">
    <location>
        <position position="277"/>
    </location>
    <ligand>
        <name>S-adenosyl-L-methionine</name>
        <dbReference type="ChEBI" id="CHEBI:59789"/>
    </ligand>
</feature>
<evidence type="ECO:0000256" key="12">
    <source>
        <dbReference type="ARBA" id="ARBA00033387"/>
    </source>
</evidence>
<feature type="compositionally biased region" description="Basic and acidic residues" evidence="18">
    <location>
        <begin position="101"/>
        <end position="127"/>
    </location>
</feature>
<dbReference type="AlphaFoldDB" id="A0A5E8B3N2"/>
<dbReference type="InterPro" id="IPR029063">
    <property type="entry name" value="SAM-dependent_MTases_sf"/>
</dbReference>
<feature type="domain" description="MRNA cap 0 methyltransferase" evidence="19">
    <location>
        <begin position="168"/>
        <end position="441"/>
    </location>
</feature>
<feature type="site" description="mRNA cap binding" evidence="17">
    <location>
        <position position="276"/>
    </location>
</feature>
<evidence type="ECO:0000256" key="8">
    <source>
        <dbReference type="ARBA" id="ARBA00022884"/>
    </source>
</evidence>
<dbReference type="Pfam" id="PF03291">
    <property type="entry name" value="mRNA_G-N7_MeTrfase"/>
    <property type="match status" value="1"/>
</dbReference>
<dbReference type="EC" id="2.1.1.56" evidence="3 15"/>
<dbReference type="PANTHER" id="PTHR12189:SF2">
    <property type="entry name" value="MRNA CAP GUANINE-N7 METHYLTRANSFERASE"/>
    <property type="match status" value="1"/>
</dbReference>
<organism evidence="20 21">
    <name type="scientific">Magnusiomyces paraingens</name>
    <dbReference type="NCBI Taxonomy" id="2606893"/>
    <lineage>
        <taxon>Eukaryota</taxon>
        <taxon>Fungi</taxon>
        <taxon>Dikarya</taxon>
        <taxon>Ascomycota</taxon>
        <taxon>Saccharomycotina</taxon>
        <taxon>Dipodascomycetes</taxon>
        <taxon>Dipodascales</taxon>
        <taxon>Dipodascaceae</taxon>
        <taxon>Magnusiomyces</taxon>
    </lineage>
</organism>
<feature type="binding site" evidence="16">
    <location>
        <position position="221"/>
    </location>
    <ligand>
        <name>S-adenosyl-L-methionine</name>
        <dbReference type="ChEBI" id="CHEBI:59789"/>
    </ligand>
</feature>
<dbReference type="OrthoDB" id="10248867at2759"/>
<keyword evidence="4 15" id="KW-0489">Methyltransferase</keyword>
<evidence type="ECO:0000256" key="4">
    <source>
        <dbReference type="ARBA" id="ARBA00022603"/>
    </source>
</evidence>
<keyword evidence="9 15" id="KW-0506">mRNA capping</keyword>
<accession>A0A5E8B3N2</accession>
<feature type="binding site" evidence="17">
    <location>
        <begin position="177"/>
        <end position="178"/>
    </location>
    <ligand>
        <name>mRNA</name>
        <dbReference type="ChEBI" id="CHEBI:33699"/>
    </ligand>
</feature>
<protein>
    <recommendedName>
        <fullName evidence="14 15">mRNA cap guanine-N(7) methyltransferase</fullName>
        <ecNumber evidence="3 15">2.1.1.56</ecNumber>
    </recommendedName>
    <alternativeName>
        <fullName evidence="11 15">mRNA (guanine-N(7))-methyltransferase</fullName>
    </alternativeName>
    <alternativeName>
        <fullName evidence="12 15">mRNA cap methyltransferase</fullName>
    </alternativeName>
</protein>
<evidence type="ECO:0000256" key="18">
    <source>
        <dbReference type="SAM" id="MobiDB-lite"/>
    </source>
</evidence>
<comment type="function">
    <text evidence="1">Responsible for methylating the 5'-cap structure of mRNAs.</text>
</comment>
<dbReference type="PANTHER" id="PTHR12189">
    <property type="entry name" value="MRNA GUANINE-7- METHYLTRANSFERASE"/>
    <property type="match status" value="1"/>
</dbReference>
<dbReference type="PIRSF" id="PIRSF028762">
    <property type="entry name" value="ABD1"/>
    <property type="match status" value="1"/>
</dbReference>
<evidence type="ECO:0000256" key="10">
    <source>
        <dbReference type="ARBA" id="ARBA00023242"/>
    </source>
</evidence>
<feature type="binding site" evidence="16">
    <location>
        <position position="199"/>
    </location>
    <ligand>
        <name>S-adenosyl-L-methionine</name>
        <dbReference type="ChEBI" id="CHEBI:59789"/>
    </ligand>
</feature>
<feature type="site" description="mRNA cap binding" evidence="17">
    <location>
        <position position="202"/>
    </location>
</feature>
<dbReference type="CDD" id="cd02440">
    <property type="entry name" value="AdoMet_MTases"/>
    <property type="match status" value="1"/>
</dbReference>
<evidence type="ECO:0000313" key="20">
    <source>
        <dbReference type="EMBL" id="VVT43500.1"/>
    </source>
</evidence>
<evidence type="ECO:0000256" key="2">
    <source>
        <dbReference type="ARBA" id="ARBA00004123"/>
    </source>
</evidence>
<evidence type="ECO:0000256" key="5">
    <source>
        <dbReference type="ARBA" id="ARBA00022664"/>
    </source>
</evidence>
<dbReference type="EMBL" id="CABVLU010000001">
    <property type="protein sequence ID" value="VVT43500.1"/>
    <property type="molecule type" value="Genomic_DNA"/>
</dbReference>
<keyword evidence="6 15" id="KW-0808">Transferase</keyword>
<dbReference type="GO" id="GO:0005634">
    <property type="term" value="C:nucleus"/>
    <property type="evidence" value="ECO:0007669"/>
    <property type="project" value="UniProtKB-SubCell"/>
</dbReference>
<gene>
    <name evidence="20" type="ORF">SAPINGB_P000014</name>
</gene>
<evidence type="ECO:0000256" key="9">
    <source>
        <dbReference type="ARBA" id="ARBA00023042"/>
    </source>
</evidence>
<evidence type="ECO:0000256" key="16">
    <source>
        <dbReference type="PIRSR" id="PIRSR028762-1"/>
    </source>
</evidence>
<dbReference type="Gene3D" id="3.40.50.150">
    <property type="entry name" value="Vaccinia Virus protein VP39"/>
    <property type="match status" value="1"/>
</dbReference>
<dbReference type="GO" id="GO:0004482">
    <property type="term" value="F:mRNA 5'-cap (guanine-N7-)-methyltransferase activity"/>
    <property type="evidence" value="ECO:0007669"/>
    <property type="project" value="UniProtKB-EC"/>
</dbReference>
<comment type="subcellular location">
    <subcellularLocation>
        <location evidence="2 15">Nucleus</location>
    </subcellularLocation>
</comment>
<dbReference type="Proteomes" id="UP000398389">
    <property type="component" value="Unassembled WGS sequence"/>
</dbReference>
<reference evidence="20 21" key="1">
    <citation type="submission" date="2019-09" db="EMBL/GenBank/DDBJ databases">
        <authorList>
            <person name="Brejova B."/>
        </authorList>
    </citation>
    <scope>NUCLEOTIDE SEQUENCE [LARGE SCALE GENOMIC DNA]</scope>
</reference>
<dbReference type="GeneID" id="43578839"/>
<feature type="site" description="mRNA cap binding" evidence="17">
    <location>
        <position position="366"/>
    </location>
</feature>
<evidence type="ECO:0000313" key="21">
    <source>
        <dbReference type="Proteomes" id="UP000398389"/>
    </source>
</evidence>
<comment type="catalytic activity">
    <reaction evidence="13">
        <text>a 5'-end (5'-triphosphoguanosine)-ribonucleoside in mRNA + S-adenosyl-L-methionine = a 5'-end (N(7)-methyl 5'-triphosphoguanosine)-ribonucleoside in mRNA + S-adenosyl-L-homocysteine</text>
        <dbReference type="Rhea" id="RHEA:67008"/>
        <dbReference type="Rhea" id="RHEA-COMP:17166"/>
        <dbReference type="Rhea" id="RHEA-COMP:17167"/>
        <dbReference type="ChEBI" id="CHEBI:57856"/>
        <dbReference type="ChEBI" id="CHEBI:59789"/>
        <dbReference type="ChEBI" id="CHEBI:156461"/>
        <dbReference type="ChEBI" id="CHEBI:167617"/>
        <dbReference type="EC" id="2.1.1.56"/>
    </reaction>
</comment>
<feature type="site" description="mRNA cap binding" evidence="17">
    <location>
        <position position="208"/>
    </location>
</feature>
<keyword evidence="7 15" id="KW-0949">S-adenosyl-L-methionine</keyword>
<dbReference type="InterPro" id="IPR004971">
    <property type="entry name" value="mRNA_G-N7_MeTrfase_dom"/>
</dbReference>
<dbReference type="PROSITE" id="PS51562">
    <property type="entry name" value="RNA_CAP0_MT"/>
    <property type="match status" value="1"/>
</dbReference>
<feature type="site" description="mRNA cap binding" evidence="17">
    <location>
        <position position="233"/>
    </location>
</feature>
<feature type="site" description="mRNA cap binding" evidence="17">
    <location>
        <position position="433"/>
    </location>
</feature>
<feature type="compositionally biased region" description="Polar residues" evidence="18">
    <location>
        <begin position="128"/>
        <end position="137"/>
    </location>
</feature>
<proteinExistence type="inferred from homology"/>
<feature type="compositionally biased region" description="Polar residues" evidence="18">
    <location>
        <begin position="19"/>
        <end position="28"/>
    </location>
</feature>
<evidence type="ECO:0000256" key="3">
    <source>
        <dbReference type="ARBA" id="ARBA00011926"/>
    </source>
</evidence>
<evidence type="ECO:0000256" key="11">
    <source>
        <dbReference type="ARBA" id="ARBA00032772"/>
    </source>
</evidence>
<dbReference type="SUPFAM" id="SSF53335">
    <property type="entry name" value="S-adenosyl-L-methionine-dependent methyltransferases"/>
    <property type="match status" value="1"/>
</dbReference>
<evidence type="ECO:0000256" key="17">
    <source>
        <dbReference type="PIRSR" id="PIRSR028762-2"/>
    </source>
</evidence>
<evidence type="ECO:0000256" key="7">
    <source>
        <dbReference type="ARBA" id="ARBA00022691"/>
    </source>
</evidence>
<evidence type="ECO:0000256" key="15">
    <source>
        <dbReference type="PIRNR" id="PIRNR028762"/>
    </source>
</evidence>
<feature type="binding site" evidence="16">
    <location>
        <position position="181"/>
    </location>
    <ligand>
        <name>S-adenosyl-L-methionine</name>
        <dbReference type="ChEBI" id="CHEBI:59789"/>
    </ligand>
</feature>
<keyword evidence="5 15" id="KW-0507">mRNA processing</keyword>